<dbReference type="SUPFAM" id="SSF51905">
    <property type="entry name" value="FAD/NAD(P)-binding domain"/>
    <property type="match status" value="1"/>
</dbReference>
<dbReference type="InterPro" id="IPR050641">
    <property type="entry name" value="RIFMO-like"/>
</dbReference>
<dbReference type="EMBL" id="CP073720">
    <property type="protein sequence ID" value="UWP86084.1"/>
    <property type="molecule type" value="Genomic_DNA"/>
</dbReference>
<dbReference type="Gene3D" id="3.40.30.120">
    <property type="match status" value="1"/>
</dbReference>
<reference evidence="5" key="1">
    <citation type="submission" date="2021-04" db="EMBL/GenBank/DDBJ databases">
        <authorList>
            <person name="Hartkoorn R.C."/>
            <person name="Beaudoing E."/>
            <person name="Hot D."/>
        </authorList>
    </citation>
    <scope>NUCLEOTIDE SEQUENCE</scope>
    <source>
        <strain evidence="5">NRRL B-16292</strain>
    </source>
</reference>
<evidence type="ECO:0000259" key="4">
    <source>
        <dbReference type="Pfam" id="PF01494"/>
    </source>
</evidence>
<dbReference type="PANTHER" id="PTHR43004:SF19">
    <property type="entry name" value="BINDING MONOOXYGENASE, PUTATIVE (JCVI)-RELATED"/>
    <property type="match status" value="1"/>
</dbReference>
<dbReference type="RefSeq" id="WP_259864984.1">
    <property type="nucleotide sequence ID" value="NZ_BAAAST010000046.1"/>
</dbReference>
<feature type="domain" description="FAD-binding" evidence="4">
    <location>
        <begin position="7"/>
        <end position="360"/>
    </location>
</feature>
<reference evidence="5" key="2">
    <citation type="submission" date="2022-09" db="EMBL/GenBank/DDBJ databases">
        <title>Biosynthetic gene clusters of Dactylosporangioum fulvum.</title>
        <authorList>
            <person name="Caradec T."/>
        </authorList>
    </citation>
    <scope>NUCLEOTIDE SEQUENCE</scope>
    <source>
        <strain evidence="5">NRRL B-16292</strain>
    </source>
</reference>
<dbReference type="Pfam" id="PF01494">
    <property type="entry name" value="FAD_binding_3"/>
    <property type="match status" value="1"/>
</dbReference>
<evidence type="ECO:0000313" key="5">
    <source>
        <dbReference type="EMBL" id="UWP86084.1"/>
    </source>
</evidence>
<dbReference type="Gene3D" id="3.50.50.60">
    <property type="entry name" value="FAD/NAD(P)-binding domain"/>
    <property type="match status" value="1"/>
</dbReference>
<accession>A0ABY5WAN6</accession>
<dbReference type="GO" id="GO:0004497">
    <property type="term" value="F:monooxygenase activity"/>
    <property type="evidence" value="ECO:0007669"/>
    <property type="project" value="UniProtKB-KW"/>
</dbReference>
<dbReference type="InterPro" id="IPR002938">
    <property type="entry name" value="FAD-bd"/>
</dbReference>
<dbReference type="Proteomes" id="UP001059617">
    <property type="component" value="Chromosome"/>
</dbReference>
<sequence length="536" mass="57007">MSAAAPPVVIVGGGLVGLSTALFLSWHGVPCLLVEQRPDTSPHPRARGINPRTMELLRAVGIEDRVRATPSARALADNSGMIAMQSLAGRQLGELRERYVMDVRTDLSERTPSPWCLCHQGELEPLLRDRARELGARLRFDTRLEGFDADDDGVTVRLRGPDGSVEQLRTRYLVGADGPGSGVRGALGIDVDGPGALGHFLNIRFEADLKAELGERRFVMAYTFAPFRSGLIPLDNNRDWLLHVLIDPDREPAGAFDERRCLELVRTVAGVPDLDVTVRGAVPWQSSAWTAASYGRGRVFLVGDAAHVMPPSGAFGSNTGVQDAHNLAWKLAAVLDGRGGPALLDTYDAERRPVAAAVMVQAVLRSRDRPRMAQEDPGPVHPDIVPDDVVWFGARYDSPVICPDGGRGGGWVRDPRGEPGTRAPHVPLDRAGVRLSTLDLFGPHVTVLTGEHGDAWAAAGQGLGLVVHRIGTALDGTALGDTGGRFADAYGVGPDGAVLVRPDGVVAWRSAGAVEDAPAVLAAALATALGRRGDDE</sequence>
<keyword evidence="2" id="KW-0285">Flavoprotein</keyword>
<evidence type="ECO:0000256" key="3">
    <source>
        <dbReference type="ARBA" id="ARBA00022827"/>
    </source>
</evidence>
<keyword evidence="3" id="KW-0274">FAD</keyword>
<dbReference type="PANTHER" id="PTHR43004">
    <property type="entry name" value="TRK SYSTEM POTASSIUM UPTAKE PROTEIN"/>
    <property type="match status" value="1"/>
</dbReference>
<evidence type="ECO:0000256" key="1">
    <source>
        <dbReference type="ARBA" id="ARBA00001974"/>
    </source>
</evidence>
<comment type="cofactor">
    <cofactor evidence="1">
        <name>FAD</name>
        <dbReference type="ChEBI" id="CHEBI:57692"/>
    </cofactor>
</comment>
<gene>
    <name evidence="5" type="ORF">Dfulv_18305</name>
</gene>
<dbReference type="PRINTS" id="PR00420">
    <property type="entry name" value="RNGMNOXGNASE"/>
</dbReference>
<proteinExistence type="predicted"/>
<dbReference type="InterPro" id="IPR036188">
    <property type="entry name" value="FAD/NAD-bd_sf"/>
</dbReference>
<dbReference type="Pfam" id="PF21274">
    <property type="entry name" value="Rng_hyd_C"/>
    <property type="match status" value="1"/>
</dbReference>
<dbReference type="Gene3D" id="3.30.9.10">
    <property type="entry name" value="D-Amino Acid Oxidase, subunit A, domain 2"/>
    <property type="match status" value="1"/>
</dbReference>
<evidence type="ECO:0000256" key="2">
    <source>
        <dbReference type="ARBA" id="ARBA00022630"/>
    </source>
</evidence>
<keyword evidence="5" id="KW-0503">Monooxygenase</keyword>
<protein>
    <submittedName>
        <fullName evidence="5">FAD-dependent monooxygenase</fullName>
    </submittedName>
</protein>
<keyword evidence="6" id="KW-1185">Reference proteome</keyword>
<keyword evidence="5" id="KW-0560">Oxidoreductase</keyword>
<name>A0ABY5WAN6_9ACTN</name>
<organism evidence="5 6">
    <name type="scientific">Dactylosporangium fulvum</name>
    <dbReference type="NCBI Taxonomy" id="53359"/>
    <lineage>
        <taxon>Bacteria</taxon>
        <taxon>Bacillati</taxon>
        <taxon>Actinomycetota</taxon>
        <taxon>Actinomycetes</taxon>
        <taxon>Micromonosporales</taxon>
        <taxon>Micromonosporaceae</taxon>
        <taxon>Dactylosporangium</taxon>
    </lineage>
</organism>
<evidence type="ECO:0000313" key="6">
    <source>
        <dbReference type="Proteomes" id="UP001059617"/>
    </source>
</evidence>